<keyword evidence="4" id="KW-1185">Reference proteome</keyword>
<dbReference type="EnsemblBacteria" id="ABD43653">
    <property type="protein sequence ID" value="ABD43653"/>
    <property type="gene ID" value="APH_0772"/>
</dbReference>
<dbReference type="PaxDb" id="212042-APH_0654"/>
<proteinExistence type="predicted"/>
<evidence type="ECO:0000313" key="4">
    <source>
        <dbReference type="Proteomes" id="UP000001943"/>
    </source>
</evidence>
<evidence type="ECO:0000313" key="2">
    <source>
        <dbReference type="EMBL" id="ABD43952.1"/>
    </source>
</evidence>
<organism evidence="1 4">
    <name type="scientific">Anaplasma phagocytophilum (strain HZ)</name>
    <dbReference type="NCBI Taxonomy" id="212042"/>
    <lineage>
        <taxon>Bacteria</taxon>
        <taxon>Pseudomonadati</taxon>
        <taxon>Pseudomonadota</taxon>
        <taxon>Alphaproteobacteria</taxon>
        <taxon>Rickettsiales</taxon>
        <taxon>Anaplasmataceae</taxon>
        <taxon>Anaplasma</taxon>
        <taxon>phagocytophilum group</taxon>
    </lineage>
</organism>
<dbReference type="Proteomes" id="UP000001943">
    <property type="component" value="Chromosome"/>
</dbReference>
<reference evidence="1 4" key="1">
    <citation type="journal article" date="2006" name="PLoS Genet.">
        <title>Comparative genomics of emerging human ehrlichiosis agents.</title>
        <authorList>
            <person name="Dunning Hotopp J.C."/>
            <person name="Lin M."/>
            <person name="Madupu R."/>
            <person name="Crabtree J."/>
            <person name="Angiuoli S.V."/>
            <person name="Eisen J.A."/>
            <person name="Seshadri R."/>
            <person name="Ren Q."/>
            <person name="Wu M."/>
            <person name="Utterback T.R."/>
            <person name="Smith S."/>
            <person name="Lewis M."/>
            <person name="Khouri H."/>
            <person name="Zhang C."/>
            <person name="Niu H."/>
            <person name="Lin Q."/>
            <person name="Ohashi N."/>
            <person name="Zhi N."/>
            <person name="Nelson W."/>
            <person name="Brinkac L.M."/>
            <person name="Dodson R.J."/>
            <person name="Rosovitz M.J."/>
            <person name="Sundaram J."/>
            <person name="Daugherty S.C."/>
            <person name="Davidsen T."/>
            <person name="Durkin A.S."/>
            <person name="Gwinn M."/>
            <person name="Haft D.H."/>
            <person name="Selengut J.D."/>
            <person name="Sullivan S.A."/>
            <person name="Zafar N."/>
            <person name="Zhou L."/>
            <person name="Benahmed F."/>
            <person name="Forberger H."/>
            <person name="Halpin R."/>
            <person name="Mulligan S."/>
            <person name="Robinson J."/>
            <person name="White O."/>
            <person name="Rikihisa Y."/>
            <person name="Tettelin H."/>
        </authorList>
    </citation>
    <scope>NUCLEOTIDE SEQUENCE [LARGE SCALE GENOMIC DNA]</scope>
    <source>
        <strain evidence="1 4">HZ</strain>
    </source>
</reference>
<accession>Q2GJV0</accession>
<dbReference type="KEGG" id="aph:APH_0772"/>
<dbReference type="EnsemblBacteria" id="ABD43952">
    <property type="protein sequence ID" value="ABD43952"/>
    <property type="gene ID" value="APH_0835"/>
</dbReference>
<reference evidence="1" key="2">
    <citation type="journal article" date="2011" name="Front. Microbiol.">
        <title>Global proteomic analysis of two tick-borne emerging zoonotic agents: anaplasma phagocytophilum and ehrlichia chaffeensis.</title>
        <authorList>
            <person name="Lin M."/>
            <person name="Kikuchi T."/>
            <person name="Brewer H.M."/>
            <person name="Norbeck A.D."/>
            <person name="Rikihisa Y."/>
        </authorList>
    </citation>
    <scope>NUCLEOTIDE SEQUENCE</scope>
    <source>
        <strain evidence="1">HZ</strain>
    </source>
</reference>
<gene>
    <name evidence="3" type="ordered locus">APH_0654</name>
    <name evidence="1" type="ordered locus">APH_0772</name>
    <name evidence="2" type="ordered locus">APH_0835</name>
</gene>
<evidence type="ECO:0000313" key="1">
    <source>
        <dbReference type="EMBL" id="ABD43653.1"/>
    </source>
</evidence>
<dbReference type="HOGENOM" id="CLU_3354190_0_0_5"/>
<name>Q2GJV0_ANAPZ</name>
<dbReference type="EMBL" id="CP000235">
    <property type="protein sequence ID" value="ABD43952.1"/>
    <property type="molecule type" value="Genomic_DNA"/>
</dbReference>
<dbReference type="EnsemblBacteria" id="ABD43957">
    <property type="protein sequence ID" value="ABD43957"/>
    <property type="gene ID" value="APH_0654"/>
</dbReference>
<dbReference type="AlphaFoldDB" id="Q2GJV0"/>
<dbReference type="EMBL" id="CP000235">
    <property type="protein sequence ID" value="ABD43957.1"/>
    <property type="molecule type" value="Genomic_DNA"/>
</dbReference>
<sequence>MQNSTERALEEHERNAAGVCINDNVFGSGCNLSQCF</sequence>
<dbReference type="KEGG" id="aph:APH_0835"/>
<evidence type="ECO:0000313" key="3">
    <source>
        <dbReference type="EMBL" id="ABD43957.1"/>
    </source>
</evidence>
<dbReference type="KEGG" id="aph:APH_0654"/>
<protein>
    <submittedName>
        <fullName evidence="1">Uncharacterized protein</fullName>
    </submittedName>
</protein>
<dbReference type="EMBL" id="CP000235">
    <property type="protein sequence ID" value="ABD43653.1"/>
    <property type="molecule type" value="Genomic_DNA"/>
</dbReference>